<evidence type="ECO:0000256" key="1">
    <source>
        <dbReference type="SAM" id="Phobius"/>
    </source>
</evidence>
<keyword evidence="1" id="KW-0472">Membrane</keyword>
<gene>
    <name evidence="2" type="ORF">GXP69_13180</name>
</gene>
<dbReference type="Proteomes" id="UP000474777">
    <property type="component" value="Unassembled WGS sequence"/>
</dbReference>
<feature type="transmembrane region" description="Helical" evidence="1">
    <location>
        <begin position="49"/>
        <end position="67"/>
    </location>
</feature>
<keyword evidence="1" id="KW-1133">Transmembrane helix</keyword>
<name>A0A6B3LP22_9BACT</name>
<feature type="transmembrane region" description="Helical" evidence="1">
    <location>
        <begin position="7"/>
        <end position="29"/>
    </location>
</feature>
<evidence type="ECO:0000313" key="2">
    <source>
        <dbReference type="EMBL" id="NEM98652.1"/>
    </source>
</evidence>
<protein>
    <submittedName>
        <fullName evidence="2">Uncharacterized protein</fullName>
    </submittedName>
</protein>
<dbReference type="EMBL" id="JAAGWD010000005">
    <property type="protein sequence ID" value="NEM98652.1"/>
    <property type="molecule type" value="Genomic_DNA"/>
</dbReference>
<keyword evidence="3" id="KW-1185">Reference proteome</keyword>
<proteinExistence type="predicted"/>
<dbReference type="RefSeq" id="WP_163915533.1">
    <property type="nucleotide sequence ID" value="NZ_JAAGWD010000005.1"/>
</dbReference>
<accession>A0A6B3LP22</accession>
<sequence>MKYKDDNIGTISSFLLAIVIILWGIKMIAKNLVAVGVSSRTLSLSGFGGEYLILMGLILLFVAYHGLSPLGKIRRFLEGDFKKKDKQKQSKK</sequence>
<keyword evidence="1" id="KW-0812">Transmembrane</keyword>
<organism evidence="2 3">
    <name type="scientific">Pontibacter burrus</name>
    <dbReference type="NCBI Taxonomy" id="2704466"/>
    <lineage>
        <taxon>Bacteria</taxon>
        <taxon>Pseudomonadati</taxon>
        <taxon>Bacteroidota</taxon>
        <taxon>Cytophagia</taxon>
        <taxon>Cytophagales</taxon>
        <taxon>Hymenobacteraceae</taxon>
        <taxon>Pontibacter</taxon>
    </lineage>
</organism>
<dbReference type="AlphaFoldDB" id="A0A6B3LP22"/>
<reference evidence="2 3" key="1">
    <citation type="submission" date="2020-02" db="EMBL/GenBank/DDBJ databases">
        <authorList>
            <person name="Kim M.K."/>
        </authorList>
    </citation>
    <scope>NUCLEOTIDE SEQUENCE [LARGE SCALE GENOMIC DNA]</scope>
    <source>
        <strain evidence="2 3">BT327</strain>
    </source>
</reference>
<comment type="caution">
    <text evidence="2">The sequence shown here is derived from an EMBL/GenBank/DDBJ whole genome shotgun (WGS) entry which is preliminary data.</text>
</comment>
<evidence type="ECO:0000313" key="3">
    <source>
        <dbReference type="Proteomes" id="UP000474777"/>
    </source>
</evidence>